<accession>E3QIW9</accession>
<protein>
    <submittedName>
        <fullName evidence="1">Uncharacterized protein</fullName>
    </submittedName>
</protein>
<keyword evidence="2" id="KW-1185">Reference proteome</keyword>
<dbReference type="EMBL" id="GG697351">
    <property type="protein sequence ID" value="EFQ30807.1"/>
    <property type="molecule type" value="Genomic_DNA"/>
</dbReference>
<sequence>MAAFGVGGLGVNQAILIEGAWRTTTGDTTCHNTTPFHGQRGSRLVQASPCLGRRLSAGPLFALAPKSR</sequence>
<dbReference type="RefSeq" id="XP_008094827.1">
    <property type="nucleotide sequence ID" value="XM_008096636.1"/>
</dbReference>
<dbReference type="VEuPathDB" id="FungiDB:GLRG_05951"/>
<organism evidence="2">
    <name type="scientific">Colletotrichum graminicola (strain M1.001 / M2 / FGSC 10212)</name>
    <name type="common">Maize anthracnose fungus</name>
    <name type="synonym">Glomerella graminicola</name>
    <dbReference type="NCBI Taxonomy" id="645133"/>
    <lineage>
        <taxon>Eukaryota</taxon>
        <taxon>Fungi</taxon>
        <taxon>Dikarya</taxon>
        <taxon>Ascomycota</taxon>
        <taxon>Pezizomycotina</taxon>
        <taxon>Sordariomycetes</taxon>
        <taxon>Hypocreomycetidae</taxon>
        <taxon>Glomerellales</taxon>
        <taxon>Glomerellaceae</taxon>
        <taxon>Colletotrichum</taxon>
        <taxon>Colletotrichum graminicola species complex</taxon>
    </lineage>
</organism>
<dbReference type="Proteomes" id="UP000008782">
    <property type="component" value="Unassembled WGS sequence"/>
</dbReference>
<evidence type="ECO:0000313" key="1">
    <source>
        <dbReference type="EMBL" id="EFQ30807.1"/>
    </source>
</evidence>
<dbReference type="AlphaFoldDB" id="E3QIW9"/>
<reference evidence="2" key="1">
    <citation type="journal article" date="2012" name="Nat. Genet.">
        <title>Lifestyle transitions in plant pathogenic Colletotrichum fungi deciphered by genome and transcriptome analyses.</title>
        <authorList>
            <person name="O'Connell R.J."/>
            <person name="Thon M.R."/>
            <person name="Hacquard S."/>
            <person name="Amyotte S.G."/>
            <person name="Kleemann J."/>
            <person name="Torres M.F."/>
            <person name="Damm U."/>
            <person name="Buiate E.A."/>
            <person name="Epstein L."/>
            <person name="Alkan N."/>
            <person name="Altmueller J."/>
            <person name="Alvarado-Balderrama L."/>
            <person name="Bauser C.A."/>
            <person name="Becker C."/>
            <person name="Birren B.W."/>
            <person name="Chen Z."/>
            <person name="Choi J."/>
            <person name="Crouch J.A."/>
            <person name="Duvick J.P."/>
            <person name="Farman M.A."/>
            <person name="Gan P."/>
            <person name="Heiman D."/>
            <person name="Henrissat B."/>
            <person name="Howard R.J."/>
            <person name="Kabbage M."/>
            <person name="Koch C."/>
            <person name="Kracher B."/>
            <person name="Kubo Y."/>
            <person name="Law A.D."/>
            <person name="Lebrun M.-H."/>
            <person name="Lee Y.-H."/>
            <person name="Miyara I."/>
            <person name="Moore N."/>
            <person name="Neumann U."/>
            <person name="Nordstroem K."/>
            <person name="Panaccione D.G."/>
            <person name="Panstruga R."/>
            <person name="Place M."/>
            <person name="Proctor R.H."/>
            <person name="Prusky D."/>
            <person name="Rech G."/>
            <person name="Reinhardt R."/>
            <person name="Rollins J.A."/>
            <person name="Rounsley S."/>
            <person name="Schardl C.L."/>
            <person name="Schwartz D.C."/>
            <person name="Shenoy N."/>
            <person name="Shirasu K."/>
            <person name="Sikhakolli U.R."/>
            <person name="Stueber K."/>
            <person name="Sukno S.A."/>
            <person name="Sweigard J.A."/>
            <person name="Takano Y."/>
            <person name="Takahara H."/>
            <person name="Trail F."/>
            <person name="van der Does H.C."/>
            <person name="Voll L.M."/>
            <person name="Will I."/>
            <person name="Young S."/>
            <person name="Zeng Q."/>
            <person name="Zhang J."/>
            <person name="Zhou S."/>
            <person name="Dickman M.B."/>
            <person name="Schulze-Lefert P."/>
            <person name="Ver Loren van Themaat E."/>
            <person name="Ma L.-J."/>
            <person name="Vaillancourt L.J."/>
        </authorList>
    </citation>
    <scope>NUCLEOTIDE SEQUENCE [LARGE SCALE GENOMIC DNA]</scope>
    <source>
        <strain evidence="2">M1.001 / M2 / FGSC 10212</strain>
    </source>
</reference>
<dbReference type="HOGENOM" id="CLU_2793849_0_0_1"/>
<proteinExistence type="predicted"/>
<evidence type="ECO:0000313" key="2">
    <source>
        <dbReference type="Proteomes" id="UP000008782"/>
    </source>
</evidence>
<name>E3QIW9_COLGM</name>
<gene>
    <name evidence="1" type="ORF">GLRG_05951</name>
</gene>
<dbReference type="GeneID" id="24411316"/>